<dbReference type="Pfam" id="PF01821">
    <property type="entry name" value="ANATO"/>
    <property type="match status" value="1"/>
</dbReference>
<dbReference type="Gene3D" id="1.20.91.20">
    <property type="entry name" value="Anaphylotoxins (complement system)"/>
    <property type="match status" value="1"/>
</dbReference>
<feature type="domain" description="NTR" evidence="6">
    <location>
        <begin position="1557"/>
        <end position="1710"/>
    </location>
</feature>
<dbReference type="CTD" id="721"/>
<dbReference type="InterPro" id="IPR008964">
    <property type="entry name" value="Invasin/intimin_cell_adhesion"/>
</dbReference>
<dbReference type="GeneID" id="114842463"/>
<dbReference type="PROSITE" id="PS01178">
    <property type="entry name" value="ANAPHYLATOXIN_2"/>
    <property type="match status" value="1"/>
</dbReference>
<evidence type="ECO:0000256" key="1">
    <source>
        <dbReference type="ARBA" id="ARBA00004613"/>
    </source>
</evidence>
<sequence>MKILCQSRQRPRSFTMKLHIISVLLLIFTVASECTANDRFFISAPGVFHVGVKEKVFIQLGRNHLNRPVTLYLEHEASSTVVSEKKTATCTDERQGQTVELMINTETMSTFQYKNVPPYLLLVAESSSLAQRKITKVLVSKHRGYIFIQTNQPMYNPDQKVQCRIFTLDHTMRPHEELFHLSIINAAGNTIMKSLKTAKGGIFKHVFDIPDVSKMGTWKIKAHYEGDEGNAVFREFKVQKFVLPSFEVSIAMEHSYVLLSAKEFVFTISAIYSRGDKVKGAYHCQFGVANRERTKKQIVSGLELTGSIESGSARVSISIAEISEKLKTQTLQDLQQRGAQLYLGVFVTNIKSGEMQKAEAYLPVISNKYTMDLSRTRSYFVPGYPLDVVVVMRLPDGSPAPGVPVDISVEASADRPWSGTTDNDGAASTVFNINTPPSLTVKVTADGIEQTKEIKMMSSPSKSYLYLDVTHKVYSVNELLSVTFNTKNSPASGSIHYMVLSRGILVKHGSLPLGSSIKDNWLITSDMVPSFRLIGYFHNQQGDIIADSVWIDVRDACEIKVKVEAKQPFIPGKSAVLNLDLNGEAAKVALLAVDKAFYGLQADNKLTGKQVFSTMQSYDLGCSYGGGADSTSVLRDAGLSFVAQTSADWKKSFDCGSTRQRRSVDLEQEMLTFKSRFSDETLQECCVHGFSLIPMSLSCEQRAERVSVVKKDQACTDAFLKCCVEAERLRQIQIQEDALKGLSRTASRADIEDFFMDTYNQYIRRHFPESFSFIEIDVKGTTSHRLPLPDSITTWEIQIVTLSPNSGFCVVEPAEVKVTKTTFVSLRLPISVKKYEQISLSPVIYNYGDEPLHVAVHLEQTHGLCTPGSATTTAFVNITVAPSSSQFVTFSAVPMVTGLVPIKIRLYDIENEMGLDAIEKHLNVKTEGLEMREEAIKLIKLDGKNSRTFKYNGTLPDGTVPDSSSSVFISMEGNGFGNAQANYLLSPEVVAKLIVLPTGCLEQTMAKLAPTTFALRYLDLSEQWFNLPAGKRDDTLDKIEQGYMNILTYKMNDQSYGLYGRTSPNNWVTALVVKVLSMVAERQVGAQGRATKVVPAVEIQKPVRYLRSVQKSDGTYTDAEMVLHRGVLKGSDQTASLTAFITIALHRSLPFLQREDRANVEASISKSKTYLLSQFDNLQHPYAVAITAYCLTFCTPEGIQGEDLWRKLQAMSMKVSDEYDCYLWSTDANAKNRKRGKAITVETTAYALLTAITLKKVKWATGAACWLSTQESYSGFFISTQDTIMALQALSEYELFKADSPQTNAVAEFTVLGKKDIISLELKDNKEKVETDLKKLTGNEINVQLTGTGEAKLKIVKAYYLLDSKDDCDKLSITVTVQGKVKYTAKIPIIYEYYEDYKDEEANARVSRSADEEYVAHARNKREADPEQSSEDITYTVCVRHSPTYILTGMGIADITLLSGFEAVIEDLDRLKDSSEAYISHYEVTYGRVLLYFDKLFQPEECISFSAVQRVPIGLLQPAPAVFYDYYEPSRKCTRFYSAPLRSKLVSKLCSEDVCQCAERPCHKKKLTFNRKVKALTKADRAEHACFYPTVDYAYMVEVVNVSTKSNFELYETKVTDVLRSHGDAPVTKNSVRVFAKRRHCKEDLDLGKEYLIMGKDGATTDSDGEMQYLLEANTWVELKPSDEKCGKTANQPLCKGFNDFVTEYKVDGCRQ</sequence>
<dbReference type="SMART" id="SM01359">
    <property type="entry name" value="A2M_N_2"/>
    <property type="match status" value="1"/>
</dbReference>
<dbReference type="SUPFAM" id="SSF49373">
    <property type="entry name" value="Invasin/intimin cell-adhesion fragments"/>
    <property type="match status" value="1"/>
</dbReference>
<dbReference type="Gene3D" id="2.60.40.10">
    <property type="entry name" value="Immunoglobulins"/>
    <property type="match status" value="2"/>
</dbReference>
<dbReference type="FunFam" id="2.60.40.690:FF:000002">
    <property type="entry name" value="Complement C4 isoform-A"/>
    <property type="match status" value="1"/>
</dbReference>
<keyword evidence="2" id="KW-0964">Secreted</keyword>
<keyword evidence="3" id="KW-1015">Disulfide bond</keyword>
<dbReference type="PANTHER" id="PTHR11412">
    <property type="entry name" value="MACROGLOBULIN / COMPLEMENT"/>
    <property type="match status" value="1"/>
</dbReference>
<dbReference type="OrthoDB" id="6359008at2759"/>
<dbReference type="Pfam" id="PF17789">
    <property type="entry name" value="MG4"/>
    <property type="match status" value="1"/>
</dbReference>
<dbReference type="SUPFAM" id="SSF47686">
    <property type="entry name" value="Anaphylotoxins (complement system)"/>
    <property type="match status" value="1"/>
</dbReference>
<dbReference type="PROSITE" id="PS50189">
    <property type="entry name" value="NTR"/>
    <property type="match status" value="1"/>
</dbReference>
<dbReference type="SMART" id="SM01419">
    <property type="entry name" value="Thiol-ester_cl"/>
    <property type="match status" value="1"/>
</dbReference>
<proteinExistence type="predicted"/>
<dbReference type="SUPFAM" id="SSF48239">
    <property type="entry name" value="Terpenoid cyclases/Protein prenyltransferases"/>
    <property type="match status" value="1"/>
</dbReference>
<dbReference type="Pfam" id="PF07703">
    <property type="entry name" value="A2M_BRD"/>
    <property type="match status" value="1"/>
</dbReference>
<evidence type="ECO:0000256" key="2">
    <source>
        <dbReference type="ARBA" id="ARBA00022525"/>
    </source>
</evidence>
<dbReference type="InterPro" id="IPR011626">
    <property type="entry name" value="Alpha-macroglobulin_TED"/>
</dbReference>
<dbReference type="SMART" id="SM00643">
    <property type="entry name" value="C345C"/>
    <property type="match status" value="1"/>
</dbReference>
<dbReference type="Gene3D" id="2.40.50.120">
    <property type="match status" value="1"/>
</dbReference>
<accession>A0A6P7KMN7</accession>
<dbReference type="InterPro" id="IPR050473">
    <property type="entry name" value="A2M/Complement_sys"/>
</dbReference>
<evidence type="ECO:0000256" key="3">
    <source>
        <dbReference type="ARBA" id="ARBA00023157"/>
    </source>
</evidence>
<gene>
    <name evidence="8" type="primary">c4b</name>
</gene>
<dbReference type="InterPro" id="IPR011625">
    <property type="entry name" value="A2M_N_BRD"/>
</dbReference>
<dbReference type="Gene3D" id="2.60.40.690">
    <property type="entry name" value="Alpha-macroglobulin, receptor-binding domain"/>
    <property type="match status" value="1"/>
</dbReference>
<dbReference type="Proteomes" id="UP000515150">
    <property type="component" value="Chromosome 16"/>
</dbReference>
<name>A0A6P7KMN7_BETSP</name>
<feature type="domain" description="Anaphylatoxin-like" evidence="5">
    <location>
        <begin position="685"/>
        <end position="723"/>
    </location>
</feature>
<dbReference type="InterPro" id="IPR036595">
    <property type="entry name" value="A-macroglobulin_rcpt-bd_sf"/>
</dbReference>
<dbReference type="InterPro" id="IPR000020">
    <property type="entry name" value="Anaphylatoxin/fibulin"/>
</dbReference>
<dbReference type="KEGG" id="bspl:114842463"/>
<dbReference type="FunFam" id="2.40.50.120:FF:000013">
    <property type="entry name" value="Complement C3"/>
    <property type="match status" value="1"/>
</dbReference>
<keyword evidence="7" id="KW-1185">Reference proteome</keyword>
<dbReference type="FunFam" id="2.60.40.10:FF:000155">
    <property type="entry name" value="complement C3 isoform X1"/>
    <property type="match status" value="1"/>
</dbReference>
<dbReference type="InterPro" id="IPR002890">
    <property type="entry name" value="MG2"/>
</dbReference>
<dbReference type="InterPro" id="IPR018081">
    <property type="entry name" value="Anaphylatoxin_comp_syst"/>
</dbReference>
<dbReference type="Pfam" id="PF01835">
    <property type="entry name" value="MG2"/>
    <property type="match status" value="1"/>
</dbReference>
<dbReference type="Pfam" id="PF00207">
    <property type="entry name" value="A2M"/>
    <property type="match status" value="1"/>
</dbReference>
<keyword evidence="4" id="KW-0732">Signal</keyword>
<dbReference type="Gene3D" id="2.60.40.1940">
    <property type="match status" value="1"/>
</dbReference>
<dbReference type="Pfam" id="PF07677">
    <property type="entry name" value="A2M_recep"/>
    <property type="match status" value="1"/>
</dbReference>
<dbReference type="InterPro" id="IPR001599">
    <property type="entry name" value="Macroglobln_a2"/>
</dbReference>
<dbReference type="InterPro" id="IPR013783">
    <property type="entry name" value="Ig-like_fold"/>
</dbReference>
<dbReference type="GO" id="GO:0004866">
    <property type="term" value="F:endopeptidase inhibitor activity"/>
    <property type="evidence" value="ECO:0007669"/>
    <property type="project" value="InterPro"/>
</dbReference>
<dbReference type="SMART" id="SM01361">
    <property type="entry name" value="A2M_recep"/>
    <property type="match status" value="1"/>
</dbReference>
<dbReference type="InterPro" id="IPR001134">
    <property type="entry name" value="Netrin_domain"/>
</dbReference>
<feature type="chain" id="PRO_5027947629" evidence="4">
    <location>
        <begin position="37"/>
        <end position="1712"/>
    </location>
</feature>
<dbReference type="Gene3D" id="6.20.50.160">
    <property type="match status" value="1"/>
</dbReference>
<dbReference type="Gene3D" id="1.50.10.20">
    <property type="match status" value="1"/>
</dbReference>
<dbReference type="InterPro" id="IPR041425">
    <property type="entry name" value="C3/4/5_MG1"/>
</dbReference>
<evidence type="ECO:0000259" key="5">
    <source>
        <dbReference type="PROSITE" id="PS01178"/>
    </source>
</evidence>
<dbReference type="InterPro" id="IPR008993">
    <property type="entry name" value="TIMP-like_OB-fold"/>
</dbReference>
<dbReference type="InterPro" id="IPR009048">
    <property type="entry name" value="A-macroglobulin_rcpt-bd"/>
</dbReference>
<dbReference type="Gene3D" id="2.60.120.1540">
    <property type="match status" value="1"/>
</dbReference>
<dbReference type="Pfam" id="PF01759">
    <property type="entry name" value="NTR"/>
    <property type="match status" value="1"/>
</dbReference>
<dbReference type="InterPro" id="IPR040839">
    <property type="entry name" value="MG4"/>
</dbReference>
<dbReference type="GO" id="GO:0006956">
    <property type="term" value="P:complement activation"/>
    <property type="evidence" value="ECO:0007669"/>
    <property type="project" value="TreeGrafter"/>
</dbReference>
<dbReference type="Pfam" id="PF17790">
    <property type="entry name" value="MG1"/>
    <property type="match status" value="1"/>
</dbReference>
<protein>
    <submittedName>
        <fullName evidence="8">Complement C4-B isoform X1</fullName>
    </submittedName>
</protein>
<dbReference type="SUPFAM" id="SSF50242">
    <property type="entry name" value="TIMP-like"/>
    <property type="match status" value="1"/>
</dbReference>
<evidence type="ECO:0000313" key="8">
    <source>
        <dbReference type="RefSeq" id="XP_028983823.1"/>
    </source>
</evidence>
<dbReference type="RefSeq" id="XP_028983823.1">
    <property type="nucleotide sequence ID" value="XM_029127990.3"/>
</dbReference>
<dbReference type="InParanoid" id="A0A6P7KMN7"/>
<dbReference type="InterPro" id="IPR047565">
    <property type="entry name" value="Alpha-macroglob_thiol-ester_cl"/>
</dbReference>
<evidence type="ECO:0000313" key="7">
    <source>
        <dbReference type="Proteomes" id="UP000515150"/>
    </source>
</evidence>
<reference evidence="8" key="1">
    <citation type="submission" date="2025-08" db="UniProtKB">
        <authorList>
            <consortium name="RefSeq"/>
        </authorList>
    </citation>
    <scope>IDENTIFICATION</scope>
</reference>
<comment type="subcellular location">
    <subcellularLocation>
        <location evidence="1">Secreted</location>
    </subcellularLocation>
</comment>
<dbReference type="CDD" id="cd00017">
    <property type="entry name" value="ANATO"/>
    <property type="match status" value="1"/>
</dbReference>
<dbReference type="Gene3D" id="2.20.130.20">
    <property type="match status" value="1"/>
</dbReference>
<dbReference type="InterPro" id="IPR041555">
    <property type="entry name" value="MG3"/>
</dbReference>
<evidence type="ECO:0000259" key="6">
    <source>
        <dbReference type="PROSITE" id="PS50189"/>
    </source>
</evidence>
<feature type="signal peptide" evidence="4">
    <location>
        <begin position="1"/>
        <end position="36"/>
    </location>
</feature>
<dbReference type="PANTHER" id="PTHR11412:SF144">
    <property type="entry name" value="COMPLEMENT C4-B"/>
    <property type="match status" value="1"/>
</dbReference>
<dbReference type="SMART" id="SM01360">
    <property type="entry name" value="A2M"/>
    <property type="match status" value="1"/>
</dbReference>
<dbReference type="Gene3D" id="2.60.40.1930">
    <property type="match status" value="3"/>
</dbReference>
<dbReference type="InterPro" id="IPR018933">
    <property type="entry name" value="Netrin_module_non-TIMP"/>
</dbReference>
<dbReference type="Pfam" id="PF17791">
    <property type="entry name" value="MG3"/>
    <property type="match status" value="1"/>
</dbReference>
<dbReference type="GO" id="GO:0005615">
    <property type="term" value="C:extracellular space"/>
    <property type="evidence" value="ECO:0007669"/>
    <property type="project" value="InterPro"/>
</dbReference>
<dbReference type="SMART" id="SM00104">
    <property type="entry name" value="ANATO"/>
    <property type="match status" value="1"/>
</dbReference>
<dbReference type="InterPro" id="IPR008930">
    <property type="entry name" value="Terpenoid_cyclase/PrenylTrfase"/>
</dbReference>
<dbReference type="CDD" id="cd02896">
    <property type="entry name" value="complement_C3_C4_C5"/>
    <property type="match status" value="1"/>
</dbReference>
<dbReference type="SUPFAM" id="SSF49410">
    <property type="entry name" value="Alpha-macroglobulin receptor domain"/>
    <property type="match status" value="1"/>
</dbReference>
<organism evidence="7 8">
    <name type="scientific">Betta splendens</name>
    <name type="common">Siamese fighting fish</name>
    <dbReference type="NCBI Taxonomy" id="158456"/>
    <lineage>
        <taxon>Eukaryota</taxon>
        <taxon>Metazoa</taxon>
        <taxon>Chordata</taxon>
        <taxon>Craniata</taxon>
        <taxon>Vertebrata</taxon>
        <taxon>Euteleostomi</taxon>
        <taxon>Actinopterygii</taxon>
        <taxon>Neopterygii</taxon>
        <taxon>Teleostei</taxon>
        <taxon>Neoteleostei</taxon>
        <taxon>Acanthomorphata</taxon>
        <taxon>Anabantaria</taxon>
        <taxon>Anabantiformes</taxon>
        <taxon>Anabantoidei</taxon>
        <taxon>Osphronemidae</taxon>
        <taxon>Betta</taxon>
    </lineage>
</organism>
<dbReference type="Pfam" id="PF07678">
    <property type="entry name" value="TED_complement"/>
    <property type="match status" value="1"/>
</dbReference>
<evidence type="ECO:0000256" key="4">
    <source>
        <dbReference type="SAM" id="SignalP"/>
    </source>
</evidence>